<dbReference type="RefSeq" id="XP_001877986.1">
    <property type="nucleotide sequence ID" value="XM_001877951.1"/>
</dbReference>
<gene>
    <name evidence="5" type="ORF">LACBIDRAFT_315326</name>
</gene>
<dbReference type="OrthoDB" id="3267958at2759"/>
<dbReference type="InterPro" id="IPR019786">
    <property type="entry name" value="Zinc_finger_PHD-type_CS"/>
</dbReference>
<reference evidence="5 6" key="1">
    <citation type="journal article" date="2008" name="Nature">
        <title>The genome of Laccaria bicolor provides insights into mycorrhizal symbiosis.</title>
        <authorList>
            <person name="Martin F."/>
            <person name="Aerts A."/>
            <person name="Ahren D."/>
            <person name="Brun A."/>
            <person name="Danchin E.G.J."/>
            <person name="Duchaussoy F."/>
            <person name="Gibon J."/>
            <person name="Kohler A."/>
            <person name="Lindquist E."/>
            <person name="Pereda V."/>
            <person name="Salamov A."/>
            <person name="Shapiro H.J."/>
            <person name="Wuyts J."/>
            <person name="Blaudez D."/>
            <person name="Buee M."/>
            <person name="Brokstein P."/>
            <person name="Canbaeck B."/>
            <person name="Cohen D."/>
            <person name="Courty P.E."/>
            <person name="Coutinho P.M."/>
            <person name="Delaruelle C."/>
            <person name="Detter J.C."/>
            <person name="Deveau A."/>
            <person name="DiFazio S."/>
            <person name="Duplessis S."/>
            <person name="Fraissinet-Tachet L."/>
            <person name="Lucic E."/>
            <person name="Frey-Klett P."/>
            <person name="Fourrey C."/>
            <person name="Feussner I."/>
            <person name="Gay G."/>
            <person name="Grimwood J."/>
            <person name="Hoegger P.J."/>
            <person name="Jain P."/>
            <person name="Kilaru S."/>
            <person name="Labbe J."/>
            <person name="Lin Y.C."/>
            <person name="Legue V."/>
            <person name="Le Tacon F."/>
            <person name="Marmeisse R."/>
            <person name="Melayah D."/>
            <person name="Montanini B."/>
            <person name="Muratet M."/>
            <person name="Nehls U."/>
            <person name="Niculita-Hirzel H."/>
            <person name="Oudot-Le Secq M.P."/>
            <person name="Peter M."/>
            <person name="Quesneville H."/>
            <person name="Rajashekar B."/>
            <person name="Reich M."/>
            <person name="Rouhier N."/>
            <person name="Schmutz J."/>
            <person name="Yin T."/>
            <person name="Chalot M."/>
            <person name="Henrissat B."/>
            <person name="Kuees U."/>
            <person name="Lucas S."/>
            <person name="Van de Peer Y."/>
            <person name="Podila G.K."/>
            <person name="Polle A."/>
            <person name="Pukkila P.J."/>
            <person name="Richardson P.M."/>
            <person name="Rouze P."/>
            <person name="Sanders I.R."/>
            <person name="Stajich J.E."/>
            <person name="Tunlid A."/>
            <person name="Tuskan G."/>
            <person name="Grigoriev I.V."/>
        </authorList>
    </citation>
    <scope>NUCLEOTIDE SEQUENCE [LARGE SCALE GENOMIC DNA]</scope>
    <source>
        <strain evidence="6">S238N-H82 / ATCC MYA-4686</strain>
    </source>
</reference>
<keyword evidence="2" id="KW-0863">Zinc-finger</keyword>
<evidence type="ECO:0000313" key="5">
    <source>
        <dbReference type="EMBL" id="EDR10685.1"/>
    </source>
</evidence>
<dbReference type="PROSITE" id="PS01359">
    <property type="entry name" value="ZF_PHD_1"/>
    <property type="match status" value="1"/>
</dbReference>
<organism evidence="6">
    <name type="scientific">Laccaria bicolor (strain S238N-H82 / ATCC MYA-4686)</name>
    <name type="common">Bicoloured deceiver</name>
    <name type="synonym">Laccaria laccata var. bicolor</name>
    <dbReference type="NCBI Taxonomy" id="486041"/>
    <lineage>
        <taxon>Eukaryota</taxon>
        <taxon>Fungi</taxon>
        <taxon>Dikarya</taxon>
        <taxon>Basidiomycota</taxon>
        <taxon>Agaricomycotina</taxon>
        <taxon>Agaricomycetes</taxon>
        <taxon>Agaricomycetidae</taxon>
        <taxon>Agaricales</taxon>
        <taxon>Agaricineae</taxon>
        <taxon>Hydnangiaceae</taxon>
        <taxon>Laccaria</taxon>
    </lineage>
</organism>
<dbReference type="SUPFAM" id="SSF57903">
    <property type="entry name" value="FYVE/PHD zinc finger"/>
    <property type="match status" value="1"/>
</dbReference>
<evidence type="ECO:0000256" key="2">
    <source>
        <dbReference type="ARBA" id="ARBA00022771"/>
    </source>
</evidence>
<dbReference type="AlphaFoldDB" id="B0D251"/>
<keyword evidence="6" id="KW-1185">Reference proteome</keyword>
<feature type="region of interest" description="Disordered" evidence="4">
    <location>
        <begin position="1"/>
        <end position="35"/>
    </location>
</feature>
<keyword evidence="1" id="KW-0479">Metal-binding</keyword>
<dbReference type="EMBL" id="DS547096">
    <property type="protein sequence ID" value="EDR10685.1"/>
    <property type="molecule type" value="Genomic_DNA"/>
</dbReference>
<name>B0D251_LACBS</name>
<keyword evidence="3" id="KW-0862">Zinc</keyword>
<dbReference type="Proteomes" id="UP000001194">
    <property type="component" value="Unassembled WGS sequence"/>
</dbReference>
<dbReference type="InterPro" id="IPR011011">
    <property type="entry name" value="Znf_FYVE_PHD"/>
</dbReference>
<dbReference type="GeneID" id="6074112"/>
<dbReference type="HOGENOM" id="CLU_182426_0_0_1"/>
<dbReference type="GO" id="GO:0008270">
    <property type="term" value="F:zinc ion binding"/>
    <property type="evidence" value="ECO:0007669"/>
    <property type="project" value="UniProtKB-KW"/>
</dbReference>
<evidence type="ECO:0000256" key="1">
    <source>
        <dbReference type="ARBA" id="ARBA00022723"/>
    </source>
</evidence>
<evidence type="ECO:0000256" key="3">
    <source>
        <dbReference type="ARBA" id="ARBA00022833"/>
    </source>
</evidence>
<evidence type="ECO:0000313" key="6">
    <source>
        <dbReference type="Proteomes" id="UP000001194"/>
    </source>
</evidence>
<evidence type="ECO:0000256" key="4">
    <source>
        <dbReference type="SAM" id="MobiDB-lite"/>
    </source>
</evidence>
<dbReference type="InterPro" id="IPR013083">
    <property type="entry name" value="Znf_RING/FYVE/PHD"/>
</dbReference>
<accession>B0D251</accession>
<dbReference type="Gene3D" id="3.30.40.10">
    <property type="entry name" value="Zinc/RING finger domain, C3HC4 (zinc finger)"/>
    <property type="match status" value="1"/>
</dbReference>
<dbReference type="InParanoid" id="B0D251"/>
<feature type="compositionally biased region" description="Acidic residues" evidence="4">
    <location>
        <begin position="8"/>
        <end position="19"/>
    </location>
</feature>
<proteinExistence type="predicted"/>
<dbReference type="KEGG" id="lbc:LACBIDRAFT_315326"/>
<protein>
    <submittedName>
        <fullName evidence="5">Predicted protein</fullName>
    </submittedName>
</protein>
<sequence length="98" mass="11035">MPRTEVAELPEVEDPEEESGWSKRKHVPQKGEDHDTLDSCLCRIVLNGSEDEVLKCKQAGCETQWFHLKCVELGQAPWNWVCVACAVSGRGHRGKRSC</sequence>